<feature type="transmembrane region" description="Helical" evidence="9">
    <location>
        <begin position="292"/>
        <end position="311"/>
    </location>
</feature>
<name>A0A1K2HDQ7_9LACT</name>
<dbReference type="Pfam" id="PF00528">
    <property type="entry name" value="BPD_transp_1"/>
    <property type="match status" value="1"/>
</dbReference>
<comment type="subcellular location">
    <subcellularLocation>
        <location evidence="9">Cell membrane</location>
        <topology evidence="9">Multi-pass membrane protein</topology>
    </subcellularLocation>
    <subcellularLocation>
        <location evidence="1">Membrane</location>
        <topology evidence="1">Multi-pass membrane protein</topology>
    </subcellularLocation>
</comment>
<evidence type="ECO:0000256" key="2">
    <source>
        <dbReference type="ARBA" id="ARBA00022448"/>
    </source>
</evidence>
<dbReference type="RefSeq" id="WP_031366701.1">
    <property type="nucleotide sequence ID" value="NZ_FPKS01000007.1"/>
</dbReference>
<evidence type="ECO:0000256" key="8">
    <source>
        <dbReference type="ARBA" id="ARBA00035652"/>
    </source>
</evidence>
<reference evidence="11 12" key="1">
    <citation type="submission" date="2016-11" db="EMBL/GenBank/DDBJ databases">
        <authorList>
            <person name="Jaros S."/>
            <person name="Januszkiewicz K."/>
            <person name="Wedrychowicz H."/>
        </authorList>
    </citation>
    <scope>NUCLEOTIDE SEQUENCE [LARGE SCALE GENOMIC DNA]</scope>
    <source>
        <strain evidence="11 12">DSM 22330</strain>
    </source>
</reference>
<dbReference type="AlphaFoldDB" id="A0A1K2HDQ7"/>
<dbReference type="GO" id="GO:0015871">
    <property type="term" value="P:choline transport"/>
    <property type="evidence" value="ECO:0007669"/>
    <property type="project" value="TreeGrafter"/>
</dbReference>
<evidence type="ECO:0000256" key="4">
    <source>
        <dbReference type="ARBA" id="ARBA00022692"/>
    </source>
</evidence>
<evidence type="ECO:0000313" key="12">
    <source>
        <dbReference type="Proteomes" id="UP000185655"/>
    </source>
</evidence>
<proteinExistence type="inferred from homology"/>
<comment type="similarity">
    <text evidence="7">In the C-terminal section; belongs to the OsmX family.</text>
</comment>
<comment type="similarity">
    <text evidence="8">In the N-terminal section; belongs to the binding-protein-dependent transport system permease family.</text>
</comment>
<dbReference type="CDD" id="cd13639">
    <property type="entry name" value="PBP2_OpuAC_like"/>
    <property type="match status" value="1"/>
</dbReference>
<organism evidence="11 12">
    <name type="scientific">Pseudolactococcus chungangensis CAU 28 = DSM 22330</name>
    <dbReference type="NCBI Taxonomy" id="1122154"/>
    <lineage>
        <taxon>Bacteria</taxon>
        <taxon>Bacillati</taxon>
        <taxon>Bacillota</taxon>
        <taxon>Bacilli</taxon>
        <taxon>Lactobacillales</taxon>
        <taxon>Streptococcaceae</taxon>
        <taxon>Pseudolactococcus</taxon>
    </lineage>
</organism>
<feature type="transmembrane region" description="Helical" evidence="9">
    <location>
        <begin position="220"/>
        <end position="240"/>
    </location>
</feature>
<sequence>MHNLLVSQLPVEKWVTNGVDWLTQHLSGFFNVIQNGGNTLMSAMTDGLIAIPMFLMIAGIFLIAVVTSPKKWGFPIFALAGLLLIANQELWSDLMSTMTLVIMSALISLIIGVPLGIGMAKSDRTQAIVQPILDFMQTMPGFVYLIPAVAFFGIGVVPGVFASIIFALPPVVRMTNLGIRQVPVDLVEAADSFGATSWQKLLKLELPNAKNTILAGANQTIMLALSMVVTASMIGAPGLGRGVLSAVQHADIGAGFVNGLALVILAIIMDRFAQKLNTKPGQKLPQNRKRRWLVIATLLVMVGGGVVNSFASTSQSHEKISLGYVEWDSEVASTNVLAQALKEHGYDVSLTPLDNAVLWQSVANGQVDATLSAWLPNTHGPLLKKYKDDLTVVGTNLNGVKTGLVVPDYMSAKSISDLTTQAKQVITGIEPGAGIMASTENTIKAYPNLSGWSLQASSSGAMVSALEKAYKNKEDIVITGWSPHWMFSKYKLHYLEDSKVSMGGNEAIKTLARKHLKSEHPEIYKVLKNFKWKTDDMESVMLDIQSGMDPDEAADKWIKANAKTVDSWFE</sequence>
<comment type="similarity">
    <text evidence="9">Belongs to the binding-protein-dependent transport system permease family.</text>
</comment>
<dbReference type="SUPFAM" id="SSF53850">
    <property type="entry name" value="Periplasmic binding protein-like II"/>
    <property type="match status" value="1"/>
</dbReference>
<evidence type="ECO:0000259" key="10">
    <source>
        <dbReference type="PROSITE" id="PS50928"/>
    </source>
</evidence>
<dbReference type="GO" id="GO:0015031">
    <property type="term" value="P:protein transport"/>
    <property type="evidence" value="ECO:0007669"/>
    <property type="project" value="UniProtKB-KW"/>
</dbReference>
<feature type="transmembrane region" description="Helical" evidence="9">
    <location>
        <begin position="98"/>
        <end position="121"/>
    </location>
</feature>
<protein>
    <submittedName>
        <fullName evidence="11">Glycine betaine/proline transport system substrate-binding protein</fullName>
    </submittedName>
</protein>
<keyword evidence="3" id="KW-1003">Cell membrane</keyword>
<evidence type="ECO:0000313" key="11">
    <source>
        <dbReference type="EMBL" id="SFZ74926.1"/>
    </source>
</evidence>
<dbReference type="GO" id="GO:0005275">
    <property type="term" value="F:amine transmembrane transporter activity"/>
    <property type="evidence" value="ECO:0007669"/>
    <property type="project" value="TreeGrafter"/>
</dbReference>
<dbReference type="Gene3D" id="3.40.190.10">
    <property type="entry name" value="Periplasmic binding protein-like II"/>
    <property type="match status" value="1"/>
</dbReference>
<keyword evidence="6 9" id="KW-0472">Membrane</keyword>
<evidence type="ECO:0000256" key="7">
    <source>
        <dbReference type="ARBA" id="ARBA00035642"/>
    </source>
</evidence>
<keyword evidence="4 9" id="KW-0812">Transmembrane</keyword>
<dbReference type="STRING" id="1122154.SAMN02746068_01409"/>
<feature type="transmembrane region" description="Helical" evidence="9">
    <location>
        <begin position="252"/>
        <end position="272"/>
    </location>
</feature>
<dbReference type="GO" id="GO:0015833">
    <property type="term" value="P:peptide transport"/>
    <property type="evidence" value="ECO:0007669"/>
    <property type="project" value="UniProtKB-KW"/>
</dbReference>
<evidence type="ECO:0000256" key="9">
    <source>
        <dbReference type="RuleBase" id="RU363032"/>
    </source>
</evidence>
<accession>A0A1K2HDQ7</accession>
<dbReference type="Gene3D" id="1.10.3720.10">
    <property type="entry name" value="MetI-like"/>
    <property type="match status" value="1"/>
</dbReference>
<dbReference type="InterPro" id="IPR000515">
    <property type="entry name" value="MetI-like"/>
</dbReference>
<keyword evidence="2 9" id="KW-0813">Transport</keyword>
<dbReference type="Proteomes" id="UP000185655">
    <property type="component" value="Unassembled WGS sequence"/>
</dbReference>
<feature type="transmembrane region" description="Helical" evidence="9">
    <location>
        <begin position="141"/>
        <end position="168"/>
    </location>
</feature>
<dbReference type="InterPro" id="IPR007210">
    <property type="entry name" value="ABC_Gly_betaine_transp_sub-bd"/>
</dbReference>
<dbReference type="GO" id="GO:0015226">
    <property type="term" value="F:carnitine transmembrane transporter activity"/>
    <property type="evidence" value="ECO:0007669"/>
    <property type="project" value="TreeGrafter"/>
</dbReference>
<dbReference type="CDD" id="cd06261">
    <property type="entry name" value="TM_PBP2"/>
    <property type="match status" value="1"/>
</dbReference>
<dbReference type="OrthoDB" id="9787902at2"/>
<dbReference type="EMBL" id="FPKS01000007">
    <property type="protein sequence ID" value="SFZ74926.1"/>
    <property type="molecule type" value="Genomic_DNA"/>
</dbReference>
<keyword evidence="5 9" id="KW-1133">Transmembrane helix</keyword>
<dbReference type="Pfam" id="PF04069">
    <property type="entry name" value="OpuAC"/>
    <property type="match status" value="1"/>
</dbReference>
<feature type="transmembrane region" description="Helical" evidence="9">
    <location>
        <begin position="72"/>
        <end position="91"/>
    </location>
</feature>
<evidence type="ECO:0000256" key="5">
    <source>
        <dbReference type="ARBA" id="ARBA00022989"/>
    </source>
</evidence>
<feature type="domain" description="ABC transmembrane type-1" evidence="10">
    <location>
        <begin position="94"/>
        <end position="273"/>
    </location>
</feature>
<evidence type="ECO:0000256" key="3">
    <source>
        <dbReference type="ARBA" id="ARBA00022475"/>
    </source>
</evidence>
<dbReference type="FunFam" id="1.10.3720.10:FF:000001">
    <property type="entry name" value="Glycine betaine ABC transporter, permease"/>
    <property type="match status" value="1"/>
</dbReference>
<evidence type="ECO:0000256" key="1">
    <source>
        <dbReference type="ARBA" id="ARBA00004141"/>
    </source>
</evidence>
<dbReference type="Gene3D" id="3.40.190.100">
    <property type="entry name" value="Glycine betaine-binding periplasmic protein, domain 2"/>
    <property type="match status" value="1"/>
</dbReference>
<dbReference type="InterPro" id="IPR035906">
    <property type="entry name" value="MetI-like_sf"/>
</dbReference>
<dbReference type="PANTHER" id="PTHR47737">
    <property type="entry name" value="GLYCINE BETAINE/PROLINE BETAINE TRANSPORT SYSTEM PERMEASE PROTEIN PROW"/>
    <property type="match status" value="1"/>
</dbReference>
<gene>
    <name evidence="11" type="ORF">SAMN02746068_01409</name>
</gene>
<dbReference type="GO" id="GO:0031460">
    <property type="term" value="P:glycine betaine transport"/>
    <property type="evidence" value="ECO:0007669"/>
    <property type="project" value="TreeGrafter"/>
</dbReference>
<dbReference type="PROSITE" id="PS50928">
    <property type="entry name" value="ABC_TM1"/>
    <property type="match status" value="1"/>
</dbReference>
<dbReference type="PANTHER" id="PTHR47737:SF1">
    <property type="entry name" value="GLYCINE BETAINE_PROLINE BETAINE TRANSPORT SYSTEM PERMEASE PROTEIN PROW"/>
    <property type="match status" value="1"/>
</dbReference>
<dbReference type="GO" id="GO:0043190">
    <property type="term" value="C:ATP-binding cassette (ABC) transporter complex"/>
    <property type="evidence" value="ECO:0007669"/>
    <property type="project" value="InterPro"/>
</dbReference>
<feature type="transmembrane region" description="Helical" evidence="9">
    <location>
        <begin position="48"/>
        <end position="66"/>
    </location>
</feature>
<evidence type="ECO:0000256" key="6">
    <source>
        <dbReference type="ARBA" id="ARBA00023136"/>
    </source>
</evidence>
<dbReference type="SUPFAM" id="SSF161098">
    <property type="entry name" value="MetI-like"/>
    <property type="match status" value="1"/>
</dbReference>